<comment type="caution">
    <text evidence="1">The sequence shown here is derived from an EMBL/GenBank/DDBJ whole genome shotgun (WGS) entry which is preliminary data.</text>
</comment>
<keyword evidence="2" id="KW-1185">Reference proteome</keyword>
<gene>
    <name evidence="1" type="ORF">COLO4_07030</name>
</gene>
<proteinExistence type="predicted"/>
<sequence length="61" mass="7129">MKLVQRRVTYIEISYIRRLGSPHRSFEGCGKGLLSSGFALRFIWRKKTSQRLEEEDEPKGS</sequence>
<protein>
    <submittedName>
        <fullName evidence="1">Uncharacterized protein</fullName>
    </submittedName>
</protein>
<evidence type="ECO:0000313" key="1">
    <source>
        <dbReference type="EMBL" id="OMP07820.1"/>
    </source>
</evidence>
<evidence type="ECO:0000313" key="2">
    <source>
        <dbReference type="Proteomes" id="UP000187203"/>
    </source>
</evidence>
<dbReference type="EMBL" id="AWUE01013036">
    <property type="protein sequence ID" value="OMP07820.1"/>
    <property type="molecule type" value="Genomic_DNA"/>
</dbReference>
<dbReference type="Proteomes" id="UP000187203">
    <property type="component" value="Unassembled WGS sequence"/>
</dbReference>
<reference evidence="2" key="1">
    <citation type="submission" date="2013-09" db="EMBL/GenBank/DDBJ databases">
        <title>Corchorus olitorius genome sequencing.</title>
        <authorList>
            <person name="Alam M."/>
            <person name="Haque M.S."/>
            <person name="Islam M.S."/>
            <person name="Emdad E.M."/>
            <person name="Islam M.M."/>
            <person name="Ahmed B."/>
            <person name="Halim A."/>
            <person name="Hossen Q.M.M."/>
            <person name="Hossain M.Z."/>
            <person name="Ahmed R."/>
            <person name="Khan M.M."/>
            <person name="Islam R."/>
            <person name="Rashid M.M."/>
            <person name="Khan S.A."/>
            <person name="Rahman M.S."/>
            <person name="Alam M."/>
            <person name="Yahiya A.S."/>
            <person name="Khan M.S."/>
            <person name="Azam M.S."/>
            <person name="Haque T."/>
            <person name="Lashkar M.Z.H."/>
            <person name="Akhand A.I."/>
            <person name="Morshed G."/>
            <person name="Roy S."/>
            <person name="Uddin K.S."/>
            <person name="Rabeya T."/>
            <person name="Hossain A.S."/>
            <person name="Chowdhury A."/>
            <person name="Snigdha A.R."/>
            <person name="Mortoza M.S."/>
            <person name="Matin S.A."/>
            <person name="Hoque S.M.E."/>
            <person name="Islam M.K."/>
            <person name="Roy D.K."/>
            <person name="Haider R."/>
            <person name="Moosa M.M."/>
            <person name="Elias S.M."/>
            <person name="Hasan A.M."/>
            <person name="Jahan S."/>
            <person name="Shafiuddin M."/>
            <person name="Mahmood N."/>
            <person name="Shommy N.S."/>
        </authorList>
    </citation>
    <scope>NUCLEOTIDE SEQUENCE [LARGE SCALE GENOMIC DNA]</scope>
    <source>
        <strain evidence="2">cv. O-4</strain>
    </source>
</reference>
<accession>A0A1R3KL56</accession>
<name>A0A1R3KL56_9ROSI</name>
<organism evidence="1 2">
    <name type="scientific">Corchorus olitorius</name>
    <dbReference type="NCBI Taxonomy" id="93759"/>
    <lineage>
        <taxon>Eukaryota</taxon>
        <taxon>Viridiplantae</taxon>
        <taxon>Streptophyta</taxon>
        <taxon>Embryophyta</taxon>
        <taxon>Tracheophyta</taxon>
        <taxon>Spermatophyta</taxon>
        <taxon>Magnoliopsida</taxon>
        <taxon>eudicotyledons</taxon>
        <taxon>Gunneridae</taxon>
        <taxon>Pentapetalae</taxon>
        <taxon>rosids</taxon>
        <taxon>malvids</taxon>
        <taxon>Malvales</taxon>
        <taxon>Malvaceae</taxon>
        <taxon>Grewioideae</taxon>
        <taxon>Apeibeae</taxon>
        <taxon>Corchorus</taxon>
    </lineage>
</organism>
<dbReference type="AlphaFoldDB" id="A0A1R3KL56"/>